<dbReference type="AlphaFoldDB" id="A0A553PCV4"/>
<evidence type="ECO:0000256" key="2">
    <source>
        <dbReference type="SAM" id="Phobius"/>
    </source>
</evidence>
<feature type="transmembrane region" description="Helical" evidence="2">
    <location>
        <begin position="47"/>
        <end position="77"/>
    </location>
</feature>
<reference evidence="4 5" key="1">
    <citation type="journal article" date="2018" name="Nat. Ecol. Evol.">
        <title>Genomic signatures of mitonuclear coevolution across populations of Tigriopus californicus.</title>
        <authorList>
            <person name="Barreto F.S."/>
            <person name="Watson E.T."/>
            <person name="Lima T.G."/>
            <person name="Willett C.S."/>
            <person name="Edmands S."/>
            <person name="Li W."/>
            <person name="Burton R.S."/>
        </authorList>
    </citation>
    <scope>NUCLEOTIDE SEQUENCE [LARGE SCALE GENOMIC DNA]</scope>
    <source>
        <strain evidence="4 5">San Diego</strain>
    </source>
</reference>
<accession>A0A553PCV4</accession>
<dbReference type="Proteomes" id="UP000318571">
    <property type="component" value="Chromosome 2"/>
</dbReference>
<dbReference type="InterPro" id="IPR050769">
    <property type="entry name" value="NAT_camello-type"/>
</dbReference>
<keyword evidence="5" id="KW-1185">Reference proteome</keyword>
<feature type="domain" description="N-acetyltransferase" evidence="3">
    <location>
        <begin position="76"/>
        <end position="223"/>
    </location>
</feature>
<proteinExistence type="predicted"/>
<evidence type="ECO:0000313" key="4">
    <source>
        <dbReference type="EMBL" id="TRY75527.1"/>
    </source>
</evidence>
<sequence>MGELVTISEADYKDYPGAKILINRVQALERDQELRAQIRAVFGNRHLWFLCLTISLIICQLIGTSSAFTASFSYWIFLYGLFYGSYWPPIEEIFNQNGVDLYDLGTYYATGDPKRLLLVAKWDHRVVGTLAFRESSDDKTVKLWRMFVDPEFRRKGIASLLIDILVKVAKARVFKKIQLRTHGSNRHGIACYLKNGFELAGESIFSRILHIEYSVIEMELDLAIVTKSENHPN</sequence>
<keyword evidence="2" id="KW-0472">Membrane</keyword>
<dbReference type="PROSITE" id="PS51186">
    <property type="entry name" value="GNAT"/>
    <property type="match status" value="1"/>
</dbReference>
<comment type="caution">
    <text evidence="4">The sequence shown here is derived from an EMBL/GenBank/DDBJ whole genome shotgun (WGS) entry which is preliminary data.</text>
</comment>
<dbReference type="GO" id="GO:0008080">
    <property type="term" value="F:N-acetyltransferase activity"/>
    <property type="evidence" value="ECO:0007669"/>
    <property type="project" value="InterPro"/>
</dbReference>
<dbReference type="Pfam" id="PF00583">
    <property type="entry name" value="Acetyltransf_1"/>
    <property type="match status" value="1"/>
</dbReference>
<protein>
    <recommendedName>
        <fullName evidence="3">N-acetyltransferase domain-containing protein</fullName>
    </recommendedName>
</protein>
<dbReference type="PANTHER" id="PTHR13947:SF37">
    <property type="entry name" value="LD18367P"/>
    <property type="match status" value="1"/>
</dbReference>
<organism evidence="4 5">
    <name type="scientific">Tigriopus californicus</name>
    <name type="common">Marine copepod</name>
    <dbReference type="NCBI Taxonomy" id="6832"/>
    <lineage>
        <taxon>Eukaryota</taxon>
        <taxon>Metazoa</taxon>
        <taxon>Ecdysozoa</taxon>
        <taxon>Arthropoda</taxon>
        <taxon>Crustacea</taxon>
        <taxon>Multicrustacea</taxon>
        <taxon>Hexanauplia</taxon>
        <taxon>Copepoda</taxon>
        <taxon>Harpacticoida</taxon>
        <taxon>Harpacticidae</taxon>
        <taxon>Tigriopus</taxon>
    </lineage>
</organism>
<evidence type="ECO:0000256" key="1">
    <source>
        <dbReference type="ARBA" id="ARBA00022679"/>
    </source>
</evidence>
<keyword evidence="2" id="KW-1133">Transmembrane helix</keyword>
<dbReference type="EMBL" id="VCGU01000005">
    <property type="protein sequence ID" value="TRY75527.1"/>
    <property type="molecule type" value="Genomic_DNA"/>
</dbReference>
<keyword evidence="2" id="KW-0812">Transmembrane</keyword>
<evidence type="ECO:0000313" key="5">
    <source>
        <dbReference type="Proteomes" id="UP000318571"/>
    </source>
</evidence>
<dbReference type="SUPFAM" id="SSF55729">
    <property type="entry name" value="Acyl-CoA N-acyltransferases (Nat)"/>
    <property type="match status" value="1"/>
</dbReference>
<dbReference type="CDD" id="cd04301">
    <property type="entry name" value="NAT_SF"/>
    <property type="match status" value="1"/>
</dbReference>
<gene>
    <name evidence="4" type="ORF">TCAL_15562</name>
</gene>
<dbReference type="PANTHER" id="PTHR13947">
    <property type="entry name" value="GNAT FAMILY N-ACETYLTRANSFERASE"/>
    <property type="match status" value="1"/>
</dbReference>
<name>A0A553PCV4_TIGCA</name>
<dbReference type="Gene3D" id="3.40.630.30">
    <property type="match status" value="1"/>
</dbReference>
<dbReference type="OrthoDB" id="6356698at2759"/>
<dbReference type="InterPro" id="IPR016181">
    <property type="entry name" value="Acyl_CoA_acyltransferase"/>
</dbReference>
<keyword evidence="1" id="KW-0808">Transferase</keyword>
<evidence type="ECO:0000259" key="3">
    <source>
        <dbReference type="PROSITE" id="PS51186"/>
    </source>
</evidence>
<dbReference type="STRING" id="6832.A0A553PCV4"/>
<dbReference type="InterPro" id="IPR000182">
    <property type="entry name" value="GNAT_dom"/>
</dbReference>